<feature type="domain" description="HTH araC/xylS-type" evidence="5">
    <location>
        <begin position="107"/>
        <end position="204"/>
    </location>
</feature>
<dbReference type="PANTHER" id="PTHR47894:SF1">
    <property type="entry name" value="HTH-TYPE TRANSCRIPTIONAL REGULATOR VQSM"/>
    <property type="match status" value="1"/>
</dbReference>
<evidence type="ECO:0000256" key="3">
    <source>
        <dbReference type="ARBA" id="ARBA00023163"/>
    </source>
</evidence>
<keyword evidence="1" id="KW-0805">Transcription regulation</keyword>
<dbReference type="InterPro" id="IPR009057">
    <property type="entry name" value="Homeodomain-like_sf"/>
</dbReference>
<dbReference type="KEGG" id="bpm:BURPS1710b_A1576"/>
<evidence type="ECO:0000313" key="7">
    <source>
        <dbReference type="Proteomes" id="UP000002700"/>
    </source>
</evidence>
<dbReference type="PRINTS" id="PR00032">
    <property type="entry name" value="HTHARAC"/>
</dbReference>
<organism evidence="6 7">
    <name type="scientific">Burkholderia pseudomallei (strain 1710b)</name>
    <dbReference type="NCBI Taxonomy" id="320372"/>
    <lineage>
        <taxon>Bacteria</taxon>
        <taxon>Pseudomonadati</taxon>
        <taxon>Pseudomonadota</taxon>
        <taxon>Betaproteobacteria</taxon>
        <taxon>Burkholderiales</taxon>
        <taxon>Burkholderiaceae</taxon>
        <taxon>Burkholderia</taxon>
        <taxon>pseudomallei group</taxon>
    </lineage>
</organism>
<evidence type="ECO:0000259" key="5">
    <source>
        <dbReference type="PROSITE" id="PS01124"/>
    </source>
</evidence>
<dbReference type="PANTHER" id="PTHR47894">
    <property type="entry name" value="HTH-TYPE TRANSCRIPTIONAL REGULATOR GADX"/>
    <property type="match status" value="1"/>
</dbReference>
<dbReference type="GO" id="GO:0000976">
    <property type="term" value="F:transcription cis-regulatory region binding"/>
    <property type="evidence" value="ECO:0007669"/>
    <property type="project" value="TreeGrafter"/>
</dbReference>
<dbReference type="AlphaFoldDB" id="Q3JI70"/>
<dbReference type="Gene3D" id="1.10.10.60">
    <property type="entry name" value="Homeodomain-like"/>
    <property type="match status" value="1"/>
</dbReference>
<dbReference type="GO" id="GO:0003700">
    <property type="term" value="F:DNA-binding transcription factor activity"/>
    <property type="evidence" value="ECO:0007669"/>
    <property type="project" value="InterPro"/>
</dbReference>
<dbReference type="Pfam" id="PF12833">
    <property type="entry name" value="HTH_18"/>
    <property type="match status" value="1"/>
</dbReference>
<sequence>MARRPSAGSGRRGVARRAGLPHAGRGWAARRADGRLPRQAFSIRVRLRVRGRLPKARFRAPDNRLRLPASSLPRRLALANNEAHAQALGQLDREMARLNLDGPALADRVRAELTLTESGYPSLARLASKLFLSERTLKRRLQAHGTSYRNMLEAARYRDACRLLTRTDRCVADVSTRLGYVNPSAFTRAFRRWAGIAPSRYRDDR</sequence>
<evidence type="ECO:0000256" key="1">
    <source>
        <dbReference type="ARBA" id="ARBA00023015"/>
    </source>
</evidence>
<evidence type="ECO:0000256" key="4">
    <source>
        <dbReference type="SAM" id="MobiDB-lite"/>
    </source>
</evidence>
<keyword evidence="3" id="KW-0804">Transcription</keyword>
<dbReference type="GO" id="GO:0005829">
    <property type="term" value="C:cytosol"/>
    <property type="evidence" value="ECO:0007669"/>
    <property type="project" value="TreeGrafter"/>
</dbReference>
<dbReference type="InterPro" id="IPR018060">
    <property type="entry name" value="HTH_AraC"/>
</dbReference>
<evidence type="ECO:0000313" key="6">
    <source>
        <dbReference type="EMBL" id="ABA52606.1"/>
    </source>
</evidence>
<dbReference type="EMBL" id="CP000125">
    <property type="protein sequence ID" value="ABA52606.1"/>
    <property type="molecule type" value="Genomic_DNA"/>
</dbReference>
<dbReference type="HOGENOM" id="CLU_133658_0_0_4"/>
<dbReference type="InterPro" id="IPR020449">
    <property type="entry name" value="Tscrpt_reg_AraC-type_HTH"/>
</dbReference>
<evidence type="ECO:0000256" key="2">
    <source>
        <dbReference type="ARBA" id="ARBA00023125"/>
    </source>
</evidence>
<dbReference type="SMART" id="SM00342">
    <property type="entry name" value="HTH_ARAC"/>
    <property type="match status" value="1"/>
</dbReference>
<dbReference type="SUPFAM" id="SSF46689">
    <property type="entry name" value="Homeodomain-like"/>
    <property type="match status" value="1"/>
</dbReference>
<protein>
    <submittedName>
        <fullName evidence="6">AraC family regulatory protein</fullName>
    </submittedName>
</protein>
<reference evidence="6 7" key="1">
    <citation type="submission" date="2005-09" db="EMBL/GenBank/DDBJ databases">
        <authorList>
            <person name="Woods D.E."/>
            <person name="Nierman W.C."/>
        </authorList>
    </citation>
    <scope>NUCLEOTIDE SEQUENCE [LARGE SCALE GENOMIC DNA]</scope>
    <source>
        <strain evidence="6 7">1710b</strain>
    </source>
</reference>
<proteinExistence type="predicted"/>
<feature type="region of interest" description="Disordered" evidence="4">
    <location>
        <begin position="1"/>
        <end position="26"/>
    </location>
</feature>
<dbReference type="EnsemblBacteria" id="ABA52606">
    <property type="protein sequence ID" value="ABA52606"/>
    <property type="gene ID" value="BURPS1710b_A1576"/>
</dbReference>
<name>Q3JI70_BURP1</name>
<dbReference type="Proteomes" id="UP000002700">
    <property type="component" value="Chromosome II"/>
</dbReference>
<accession>Q3JI70</accession>
<dbReference type="PROSITE" id="PS01124">
    <property type="entry name" value="HTH_ARAC_FAMILY_2"/>
    <property type="match status" value="1"/>
</dbReference>
<gene>
    <name evidence="6" type="ordered locus">BURPS1710b_A1576</name>
</gene>
<keyword evidence="2" id="KW-0238">DNA-binding</keyword>